<dbReference type="AlphaFoldDB" id="A0A8J4Q1T5"/>
<gene>
    <name evidence="3" type="ORF">CYY_001506</name>
</gene>
<evidence type="ECO:0000256" key="2">
    <source>
        <dbReference type="SAM" id="MobiDB-lite"/>
    </source>
</evidence>
<keyword evidence="4" id="KW-1185">Reference proteome</keyword>
<evidence type="ECO:0000256" key="1">
    <source>
        <dbReference type="ARBA" id="ARBA00009207"/>
    </source>
</evidence>
<dbReference type="GO" id="GO:0005737">
    <property type="term" value="C:cytoplasm"/>
    <property type="evidence" value="ECO:0007669"/>
    <property type="project" value="TreeGrafter"/>
</dbReference>
<dbReference type="InterPro" id="IPR015267">
    <property type="entry name" value="PPP4R2"/>
</dbReference>
<organism evidence="3 4">
    <name type="scientific">Polysphondylium violaceum</name>
    <dbReference type="NCBI Taxonomy" id="133409"/>
    <lineage>
        <taxon>Eukaryota</taxon>
        <taxon>Amoebozoa</taxon>
        <taxon>Evosea</taxon>
        <taxon>Eumycetozoa</taxon>
        <taxon>Dictyostelia</taxon>
        <taxon>Dictyosteliales</taxon>
        <taxon>Dictyosteliaceae</taxon>
        <taxon>Polysphondylium</taxon>
    </lineage>
</organism>
<protein>
    <submittedName>
        <fullName evidence="3">Uncharacterized protein</fullName>
    </submittedName>
</protein>
<evidence type="ECO:0000313" key="4">
    <source>
        <dbReference type="Proteomes" id="UP000695562"/>
    </source>
</evidence>
<evidence type="ECO:0000313" key="3">
    <source>
        <dbReference type="EMBL" id="KAF2077185.1"/>
    </source>
</evidence>
<dbReference type="PANTHER" id="PTHR16487">
    <property type="entry name" value="PPP4R2-RELATED PROTEIN"/>
    <property type="match status" value="1"/>
</dbReference>
<reference evidence="3" key="1">
    <citation type="submission" date="2020-01" db="EMBL/GenBank/DDBJ databases">
        <title>Development of genomics and gene disruption for Polysphondylium violaceum indicates a role for the polyketide synthase stlB in stalk morphogenesis.</title>
        <authorList>
            <person name="Narita B."/>
            <person name="Kawabe Y."/>
            <person name="Kin K."/>
            <person name="Saito T."/>
            <person name="Gibbs R."/>
            <person name="Kuspa A."/>
            <person name="Muzny D."/>
            <person name="Queller D."/>
            <person name="Richards S."/>
            <person name="Strassman J."/>
            <person name="Sucgang R."/>
            <person name="Worley K."/>
            <person name="Schaap P."/>
        </authorList>
    </citation>
    <scope>NUCLEOTIDE SEQUENCE</scope>
    <source>
        <strain evidence="3">QSvi11</strain>
    </source>
</reference>
<accession>A0A8J4Q1T5</accession>
<feature type="compositionally biased region" description="Low complexity" evidence="2">
    <location>
        <begin position="81"/>
        <end position="96"/>
    </location>
</feature>
<comment type="similarity">
    <text evidence="1">Belongs to the PPP4R2 family.</text>
</comment>
<dbReference type="EMBL" id="AJWJ01000036">
    <property type="protein sequence ID" value="KAF2077185.1"/>
    <property type="molecule type" value="Genomic_DNA"/>
</dbReference>
<dbReference type="GO" id="GO:0030289">
    <property type="term" value="C:protein phosphatase 4 complex"/>
    <property type="evidence" value="ECO:0007669"/>
    <property type="project" value="InterPro"/>
</dbReference>
<dbReference type="Proteomes" id="UP000695562">
    <property type="component" value="Unassembled WGS sequence"/>
</dbReference>
<proteinExistence type="inferred from homology"/>
<dbReference type="PANTHER" id="PTHR16487:SF0">
    <property type="entry name" value="PROTEIN PHOSPHATASE 4 REGULATORY SUBUNIT 2-RELATED"/>
    <property type="match status" value="1"/>
</dbReference>
<feature type="region of interest" description="Disordered" evidence="2">
    <location>
        <begin position="81"/>
        <end position="100"/>
    </location>
</feature>
<dbReference type="GO" id="GO:0005634">
    <property type="term" value="C:nucleus"/>
    <property type="evidence" value="ECO:0007669"/>
    <property type="project" value="TreeGrafter"/>
</dbReference>
<dbReference type="GO" id="GO:0019888">
    <property type="term" value="F:protein phosphatase regulator activity"/>
    <property type="evidence" value="ECO:0007669"/>
    <property type="project" value="InterPro"/>
</dbReference>
<dbReference type="Pfam" id="PF09184">
    <property type="entry name" value="PPP4R2"/>
    <property type="match status" value="1"/>
</dbReference>
<dbReference type="OrthoDB" id="18510at2759"/>
<sequence>MNTTPTAAVLVEYSDSLKQSLQDFVKQENKKVTPELFSIIENVAKTGATCYPWELLKELLYFKLNEIFDIFKQSYIEQQQNQSYSPQSPSSNVNNNNKDKDEEMTKIKNQMNTSTLLQMQQQFLDTFMEFKEPPFTIQRLCELILDYKLYTSFSKYLCAVEKMANVTSTLPPLSTPDEVAEYNKNIWKN</sequence>
<name>A0A8J4Q1T5_9MYCE</name>
<comment type="caution">
    <text evidence="3">The sequence shown here is derived from an EMBL/GenBank/DDBJ whole genome shotgun (WGS) entry which is preliminary data.</text>
</comment>